<sequence length="124" mass="13451">MTAHPNAIKIATIAANAAADKIAENLVALDVSGFMPLTDIFLLASGRNERQVSAIADGIEEKLLQAGQKLLRAEGKAGGRWVLLDFGDVVVHVMHEEDRMYYSLERLWKDCPVIALDMVSSGSV</sequence>
<dbReference type="GO" id="GO:0043023">
    <property type="term" value="F:ribosomal large subunit binding"/>
    <property type="evidence" value="ECO:0007669"/>
    <property type="project" value="TreeGrafter"/>
</dbReference>
<reference evidence="3 4" key="1">
    <citation type="journal article" date="2016" name="Biochim. Biophys. Acta">
        <title>Photochemical characterization of actinorhodopsin and its functional existence in the natural host.</title>
        <authorList>
            <person name="Nakamura S."/>
            <person name="Kikukawa T."/>
            <person name="Tamogami J."/>
            <person name="Kamiya M."/>
            <person name="Aizawa T."/>
            <person name="Hahn M.W."/>
            <person name="Ihara K."/>
            <person name="Kamo N."/>
            <person name="Demura M."/>
        </authorList>
    </citation>
    <scope>NUCLEOTIDE SEQUENCE [LARGE SCALE GENOMIC DNA]</scope>
    <source>
        <strain evidence="3 4">MWH-Dar1</strain>
    </source>
</reference>
<comment type="subcellular location">
    <subcellularLocation>
        <location evidence="2">Cytoplasm</location>
    </subcellularLocation>
</comment>
<evidence type="ECO:0000256" key="1">
    <source>
        <dbReference type="ARBA" id="ARBA00010574"/>
    </source>
</evidence>
<evidence type="ECO:0000313" key="3">
    <source>
        <dbReference type="EMBL" id="AOY55930.1"/>
    </source>
</evidence>
<dbReference type="EMBL" id="CP015208">
    <property type="protein sequence ID" value="AOY55930.1"/>
    <property type="molecule type" value="Genomic_DNA"/>
</dbReference>
<dbReference type="STRING" id="535712.A4Z71_02820"/>
<proteinExistence type="inferred from homology"/>
<dbReference type="SUPFAM" id="SSF81301">
    <property type="entry name" value="Nucleotidyltransferase"/>
    <property type="match status" value="1"/>
</dbReference>
<keyword evidence="2" id="KW-0963">Cytoplasm</keyword>
<dbReference type="GO" id="GO:0005737">
    <property type="term" value="C:cytoplasm"/>
    <property type="evidence" value="ECO:0007669"/>
    <property type="project" value="UniProtKB-SubCell"/>
</dbReference>
<gene>
    <name evidence="2" type="primary">rsfS</name>
    <name evidence="3" type="ORF">A4Z71_02820</name>
</gene>
<dbReference type="GO" id="GO:0042256">
    <property type="term" value="P:cytosolic ribosome assembly"/>
    <property type="evidence" value="ECO:0007669"/>
    <property type="project" value="UniProtKB-UniRule"/>
</dbReference>
<dbReference type="Pfam" id="PF02410">
    <property type="entry name" value="RsfS"/>
    <property type="match status" value="1"/>
</dbReference>
<evidence type="ECO:0000313" key="4">
    <source>
        <dbReference type="Proteomes" id="UP000243784"/>
    </source>
</evidence>
<dbReference type="KEGG" id="rpla:A4Z71_02820"/>
<dbReference type="Gene3D" id="3.30.460.10">
    <property type="entry name" value="Beta Polymerase, domain 2"/>
    <property type="match status" value="1"/>
</dbReference>
<dbReference type="HAMAP" id="MF_01477">
    <property type="entry name" value="Iojap_RsfS"/>
    <property type="match status" value="1"/>
</dbReference>
<dbReference type="GO" id="GO:0090071">
    <property type="term" value="P:negative regulation of ribosome biogenesis"/>
    <property type="evidence" value="ECO:0007669"/>
    <property type="project" value="UniProtKB-UniRule"/>
</dbReference>
<dbReference type="AlphaFoldDB" id="A0A1D9DYR0"/>
<protein>
    <recommendedName>
        <fullName evidence="2">Ribosomal silencing factor RsfS</fullName>
    </recommendedName>
</protein>
<dbReference type="NCBIfam" id="TIGR00090">
    <property type="entry name" value="rsfS_iojap_ybeB"/>
    <property type="match status" value="1"/>
</dbReference>
<dbReference type="InterPro" id="IPR043519">
    <property type="entry name" value="NT_sf"/>
</dbReference>
<keyword evidence="2" id="KW-0678">Repressor</keyword>
<dbReference type="OrthoDB" id="9793681at2"/>
<accession>A0A1D9DYR0</accession>
<dbReference type="GO" id="GO:0017148">
    <property type="term" value="P:negative regulation of translation"/>
    <property type="evidence" value="ECO:0007669"/>
    <property type="project" value="UniProtKB-UniRule"/>
</dbReference>
<dbReference type="RefSeq" id="WP_070954441.1">
    <property type="nucleotide sequence ID" value="NZ_CP015208.1"/>
</dbReference>
<keyword evidence="4" id="KW-1185">Reference proteome</keyword>
<organism evidence="3 4">
    <name type="scientific">Candidatus Rhodoluna planktonica</name>
    <dbReference type="NCBI Taxonomy" id="535712"/>
    <lineage>
        <taxon>Bacteria</taxon>
        <taxon>Bacillati</taxon>
        <taxon>Actinomycetota</taxon>
        <taxon>Actinomycetes</taxon>
        <taxon>Micrococcales</taxon>
        <taxon>Microbacteriaceae</taxon>
        <taxon>Luna cluster</taxon>
        <taxon>Luna-1 subcluster</taxon>
        <taxon>Rhodoluna</taxon>
    </lineage>
</organism>
<dbReference type="InterPro" id="IPR004394">
    <property type="entry name" value="Iojap/RsfS/C7orf30"/>
</dbReference>
<comment type="similarity">
    <text evidence="1 2">Belongs to the Iojap/RsfS family.</text>
</comment>
<comment type="subunit">
    <text evidence="2">Interacts with ribosomal protein uL14 (rplN).</text>
</comment>
<dbReference type="PANTHER" id="PTHR21043:SF0">
    <property type="entry name" value="MITOCHONDRIAL ASSEMBLY OF RIBOSOMAL LARGE SUBUNIT PROTEIN 1"/>
    <property type="match status" value="1"/>
</dbReference>
<keyword evidence="2" id="KW-0810">Translation regulation</keyword>
<evidence type="ECO:0000256" key="2">
    <source>
        <dbReference type="HAMAP-Rule" id="MF_01477"/>
    </source>
</evidence>
<comment type="function">
    <text evidence="2">Functions as a ribosomal silencing factor. Interacts with ribosomal protein uL14 (rplN), blocking formation of intersubunit bridge B8. Prevents association of the 30S and 50S ribosomal subunits and the formation of functional ribosomes, thus repressing translation.</text>
</comment>
<name>A0A1D9DYR0_9MICO</name>
<dbReference type="Proteomes" id="UP000243784">
    <property type="component" value="Chromosome"/>
</dbReference>
<dbReference type="PANTHER" id="PTHR21043">
    <property type="entry name" value="IOJAP SUPERFAMILY ORTHOLOG"/>
    <property type="match status" value="1"/>
</dbReference>